<dbReference type="GeneID" id="14884909"/>
<dbReference type="Gene3D" id="2.60.40.640">
    <property type="match status" value="2"/>
</dbReference>
<dbReference type="Proteomes" id="UP000014680">
    <property type="component" value="Unassembled WGS sequence"/>
</dbReference>
<dbReference type="InterPro" id="IPR014752">
    <property type="entry name" value="Arrestin-like_C"/>
</dbReference>
<comment type="similarity">
    <text evidence="1">Belongs to the VPS26 family.</text>
</comment>
<dbReference type="VEuPathDB" id="AmoebaDB:EIN_135970"/>
<dbReference type="RefSeq" id="XP_004185309.1">
    <property type="nucleotide sequence ID" value="XM_004185261.1"/>
</dbReference>
<evidence type="ECO:0000256" key="1">
    <source>
        <dbReference type="ARBA" id="ARBA00009100"/>
    </source>
</evidence>
<dbReference type="OrthoDB" id="3821113at2759"/>
<evidence type="ECO:0000313" key="2">
    <source>
        <dbReference type="EMBL" id="ELP85963.1"/>
    </source>
</evidence>
<evidence type="ECO:0000313" key="3">
    <source>
        <dbReference type="Proteomes" id="UP000014680"/>
    </source>
</evidence>
<accession>A0A0A1TXF1</accession>
<dbReference type="PANTHER" id="PTHR12233">
    <property type="entry name" value="VACUOLAR PROTEIN SORTING 26 RELATED"/>
    <property type="match status" value="1"/>
</dbReference>
<dbReference type="GO" id="GO:0006886">
    <property type="term" value="P:intracellular protein transport"/>
    <property type="evidence" value="ECO:0007669"/>
    <property type="project" value="InterPro"/>
</dbReference>
<sequence length="352" mass="40452">MIFQTPNGQNVFLSTFLEGEFLYGSLYISVSNKRCECQGVRMELIGVIESDSQNCKKEFLRKSIDICASRVFEIGDHVHSFTFGRIDRSDDTVKRYDTYFGVIGRIRYFIRTTLTRTSFSKTVKDVDIAIFYNAPPPFKKSYEVTFAQPVMMSFGIVSTCYNVNDVIHGMIRVESPNPSVNVFDVTEMKLVKKEIFVVDKNQAENVETVCSIDILQGVPEPQEPILFNMIIPTEKVPASFKTQEGFLLAYSVIISVKKDEKVLAENEMPLTLLKTNTNPRIESKRKYTLLEWIDEKTRFDKLEAIDVVEVGLINKGFDVFENVEEKDDDDTIRIAQEELDDDYKQTKTIEFE</sequence>
<dbReference type="OMA" id="IDICASR"/>
<dbReference type="InterPro" id="IPR028934">
    <property type="entry name" value="Vps26-related"/>
</dbReference>
<keyword evidence="3" id="KW-1185">Reference proteome</keyword>
<organism evidence="2 3">
    <name type="scientific">Entamoeba invadens IP1</name>
    <dbReference type="NCBI Taxonomy" id="370355"/>
    <lineage>
        <taxon>Eukaryota</taxon>
        <taxon>Amoebozoa</taxon>
        <taxon>Evosea</taxon>
        <taxon>Archamoebae</taxon>
        <taxon>Mastigamoebida</taxon>
        <taxon>Entamoebidae</taxon>
        <taxon>Entamoeba</taxon>
    </lineage>
</organism>
<protein>
    <submittedName>
        <fullName evidence="2">Vacuolar protein sorting-associated protein 26A, putative</fullName>
    </submittedName>
</protein>
<dbReference type="AlphaFoldDB" id="A0A0A1TXF1"/>
<proteinExistence type="inferred from homology"/>
<reference evidence="2 3" key="1">
    <citation type="submission" date="2012-10" db="EMBL/GenBank/DDBJ databases">
        <authorList>
            <person name="Zafar N."/>
            <person name="Inman J."/>
            <person name="Hall N."/>
            <person name="Lorenzi H."/>
            <person name="Caler E."/>
        </authorList>
    </citation>
    <scope>NUCLEOTIDE SEQUENCE [LARGE SCALE GENOMIC DNA]</scope>
    <source>
        <strain evidence="2 3">IP1</strain>
    </source>
</reference>
<name>A0A0A1TXF1_ENTIV</name>
<dbReference type="EMBL" id="KB207027">
    <property type="protein sequence ID" value="ELP85963.1"/>
    <property type="molecule type" value="Genomic_DNA"/>
</dbReference>
<dbReference type="KEGG" id="eiv:EIN_135970"/>
<dbReference type="Pfam" id="PF03643">
    <property type="entry name" value="Vps26"/>
    <property type="match status" value="1"/>
</dbReference>
<gene>
    <name evidence="2" type="ORF">EIN_135970</name>
</gene>